<name>A0AAV5ES04_ELECO</name>
<organism evidence="1 2">
    <name type="scientific">Eleusine coracana subsp. coracana</name>
    <dbReference type="NCBI Taxonomy" id="191504"/>
    <lineage>
        <taxon>Eukaryota</taxon>
        <taxon>Viridiplantae</taxon>
        <taxon>Streptophyta</taxon>
        <taxon>Embryophyta</taxon>
        <taxon>Tracheophyta</taxon>
        <taxon>Spermatophyta</taxon>
        <taxon>Magnoliopsida</taxon>
        <taxon>Liliopsida</taxon>
        <taxon>Poales</taxon>
        <taxon>Poaceae</taxon>
        <taxon>PACMAD clade</taxon>
        <taxon>Chloridoideae</taxon>
        <taxon>Cynodonteae</taxon>
        <taxon>Eleusininae</taxon>
        <taxon>Eleusine</taxon>
    </lineage>
</organism>
<reference evidence="1" key="1">
    <citation type="journal article" date="2018" name="DNA Res.">
        <title>Multiple hybrid de novo genome assembly of finger millet, an orphan allotetraploid crop.</title>
        <authorList>
            <person name="Hatakeyama M."/>
            <person name="Aluri S."/>
            <person name="Balachadran M.T."/>
            <person name="Sivarajan S.R."/>
            <person name="Patrignani A."/>
            <person name="Gruter S."/>
            <person name="Poveda L."/>
            <person name="Shimizu-Inatsugi R."/>
            <person name="Baeten J."/>
            <person name="Francoijs K.J."/>
            <person name="Nataraja K.N."/>
            <person name="Reddy Y.A.N."/>
            <person name="Phadnis S."/>
            <person name="Ravikumar R.L."/>
            <person name="Schlapbach R."/>
            <person name="Sreeman S.M."/>
            <person name="Shimizu K.K."/>
        </authorList>
    </citation>
    <scope>NUCLEOTIDE SEQUENCE</scope>
</reference>
<evidence type="ECO:0000313" key="2">
    <source>
        <dbReference type="Proteomes" id="UP001054889"/>
    </source>
</evidence>
<dbReference type="AlphaFoldDB" id="A0AAV5ES04"/>
<accession>A0AAV5ES04</accession>
<dbReference type="EMBL" id="BQKI01000077">
    <property type="protein sequence ID" value="GJN24871.1"/>
    <property type="molecule type" value="Genomic_DNA"/>
</dbReference>
<evidence type="ECO:0000313" key="1">
    <source>
        <dbReference type="EMBL" id="GJN24871.1"/>
    </source>
</evidence>
<sequence>MKVRWNSTYLMLKKVKGYENVFTTFINAQGIKEKNLKYFDAIPHLYCFALIFDPCKKLEQLNAAFHFIGNALDLGYSHVRNEIFRVFSMYQKKYGQAPQRTHPV</sequence>
<proteinExistence type="predicted"/>
<gene>
    <name evidence="1" type="primary">gb12642</name>
    <name evidence="1" type="ORF">PR202_gb12642</name>
</gene>
<comment type="caution">
    <text evidence="1">The sequence shown here is derived from an EMBL/GenBank/DDBJ whole genome shotgun (WGS) entry which is preliminary data.</text>
</comment>
<dbReference type="Proteomes" id="UP001054889">
    <property type="component" value="Unassembled WGS sequence"/>
</dbReference>
<keyword evidence="2" id="KW-1185">Reference proteome</keyword>
<protein>
    <submittedName>
        <fullName evidence="1">Uncharacterized protein</fullName>
    </submittedName>
</protein>
<reference evidence="1" key="2">
    <citation type="submission" date="2021-12" db="EMBL/GenBank/DDBJ databases">
        <title>Resequencing data analysis of finger millet.</title>
        <authorList>
            <person name="Hatakeyama M."/>
            <person name="Aluri S."/>
            <person name="Balachadran M.T."/>
            <person name="Sivarajan S.R."/>
            <person name="Poveda L."/>
            <person name="Shimizu-Inatsugi R."/>
            <person name="Schlapbach R."/>
            <person name="Sreeman S.M."/>
            <person name="Shimizu K.K."/>
        </authorList>
    </citation>
    <scope>NUCLEOTIDE SEQUENCE</scope>
</reference>